<evidence type="ECO:0000256" key="1">
    <source>
        <dbReference type="ARBA" id="ARBA00008061"/>
    </source>
</evidence>
<dbReference type="AlphaFoldDB" id="A0A1I5WU88"/>
<dbReference type="InterPro" id="IPR017853">
    <property type="entry name" value="GH"/>
</dbReference>
<dbReference type="InterPro" id="IPR013783">
    <property type="entry name" value="Ig-like_fold"/>
</dbReference>
<feature type="domain" description="Glycosyl hydrolase family 13 catalytic" evidence="5">
    <location>
        <begin position="149"/>
        <end position="555"/>
    </location>
</feature>
<sequence>MERITFESGTPLPLGARDCCDGVNFSVFSRHAEAMDLLLFDAPDALEPAVVFQLGPKVHRTGDVWHVLVSGIGWGQTYAWRARGPWAPEEGHRFDGAAILIDPNATALTRRVAPERPGIAAEVSWRSMLVDWRFDWQGVPRPARTWSETVIYELHVRGLTLHPSSGVRHAGGFLGVIERIPYLKELGITAVELMPVQEFDSGRPGRPNYWGYDAVSFRAPKESYGTGAFPGCQVIEFKTMVRELHRAGIEVILDVVFNHTSEGGENGPTFGFRGLDNRIYYLLDRNGGYLDFTGCGNTVNCGHPVVRDHIIDCLRHWAGEMRVDGFRFDLASVLGRDTKGRLLDDPPLLERIAEDPILRDVKLIAEAWDAGGAFQVGRFPGRRWAEWNCHFRDDVRRYWRGDAGTRGAFASRLCGSADLYLKGDETPVNGINFVTSHDGFTLNDLVSYARKHNEANGEANRDGPAEEFSANWGVEGPTDDPGFEGVRGQLVRNMLATLLLSRGVPMILGGDEFRRTQQGNSNAYCQDNELSWFDWGLVERNADLVRFVRGLIAIRQRHPALRSDRFYSDADLTWFDCDGLPPDWDNPALTLGVVVNSAQAPETPELCLLFNSGGDPAQFQLPSNADGSSWRVFVDTGRRPPEDLPSSRTLSPKDGRCQLAPRTMALLCAGRPDREGSDPTPSQKQNPRSSE</sequence>
<dbReference type="OrthoDB" id="3236218at2"/>
<dbReference type="Proteomes" id="UP000199356">
    <property type="component" value="Unassembled WGS sequence"/>
</dbReference>
<dbReference type="PANTHER" id="PTHR43002">
    <property type="entry name" value="GLYCOGEN DEBRANCHING ENZYME"/>
    <property type="match status" value="1"/>
</dbReference>
<evidence type="ECO:0000259" key="5">
    <source>
        <dbReference type="SMART" id="SM00642"/>
    </source>
</evidence>
<dbReference type="Pfam" id="PF00128">
    <property type="entry name" value="Alpha-amylase"/>
    <property type="match status" value="1"/>
</dbReference>
<dbReference type="SUPFAM" id="SSF81296">
    <property type="entry name" value="E set domains"/>
    <property type="match status" value="1"/>
</dbReference>
<evidence type="ECO:0000256" key="3">
    <source>
        <dbReference type="ARBA" id="ARBA00023295"/>
    </source>
</evidence>
<feature type="region of interest" description="Disordered" evidence="4">
    <location>
        <begin position="637"/>
        <end position="656"/>
    </location>
</feature>
<dbReference type="RefSeq" id="WP_093425945.1">
    <property type="nucleotide sequence ID" value="NZ_FOXA01000058.1"/>
</dbReference>
<dbReference type="InterPro" id="IPR006047">
    <property type="entry name" value="GH13_cat_dom"/>
</dbReference>
<dbReference type="SUPFAM" id="SSF51011">
    <property type="entry name" value="Glycosyl hydrolase domain"/>
    <property type="match status" value="1"/>
</dbReference>
<comment type="similarity">
    <text evidence="1">Belongs to the glycosyl hydrolase 13 family.</text>
</comment>
<keyword evidence="2" id="KW-0378">Hydrolase</keyword>
<dbReference type="CDD" id="cd11326">
    <property type="entry name" value="AmyAc_Glg_debranch"/>
    <property type="match status" value="1"/>
</dbReference>
<gene>
    <name evidence="6" type="ORF">SAMN04488047_1585</name>
</gene>
<dbReference type="InterPro" id="IPR044505">
    <property type="entry name" value="GlgX_Isoamylase_N_E_set"/>
</dbReference>
<dbReference type="Gene3D" id="2.60.40.10">
    <property type="entry name" value="Immunoglobulins"/>
    <property type="match status" value="1"/>
</dbReference>
<evidence type="ECO:0000256" key="4">
    <source>
        <dbReference type="SAM" id="MobiDB-lite"/>
    </source>
</evidence>
<feature type="compositionally biased region" description="Polar residues" evidence="4">
    <location>
        <begin position="679"/>
        <end position="691"/>
    </location>
</feature>
<dbReference type="InterPro" id="IPR013780">
    <property type="entry name" value="Glyco_hydro_b"/>
</dbReference>
<dbReference type="SMART" id="SM00642">
    <property type="entry name" value="Aamy"/>
    <property type="match status" value="1"/>
</dbReference>
<dbReference type="Pfam" id="PF02922">
    <property type="entry name" value="CBM_48"/>
    <property type="match status" value="1"/>
</dbReference>
<name>A0A1I5WU88_9RHOB</name>
<dbReference type="GO" id="GO:0004135">
    <property type="term" value="F:amylo-alpha-1,6-glucosidase activity"/>
    <property type="evidence" value="ECO:0007669"/>
    <property type="project" value="InterPro"/>
</dbReference>
<evidence type="ECO:0000313" key="7">
    <source>
        <dbReference type="Proteomes" id="UP000199356"/>
    </source>
</evidence>
<dbReference type="GO" id="GO:0005980">
    <property type="term" value="P:glycogen catabolic process"/>
    <property type="evidence" value="ECO:0007669"/>
    <property type="project" value="InterPro"/>
</dbReference>
<dbReference type="EMBL" id="FOXA01000058">
    <property type="protein sequence ID" value="SFQ23250.1"/>
    <property type="molecule type" value="Genomic_DNA"/>
</dbReference>
<evidence type="ECO:0000256" key="2">
    <source>
        <dbReference type="ARBA" id="ARBA00022801"/>
    </source>
</evidence>
<dbReference type="InterPro" id="IPR011837">
    <property type="entry name" value="Glycogen_debranch_GlgX"/>
</dbReference>
<dbReference type="SUPFAM" id="SSF51445">
    <property type="entry name" value="(Trans)glycosidases"/>
    <property type="match status" value="1"/>
</dbReference>
<proteinExistence type="inferred from homology"/>
<dbReference type="Gene3D" id="2.60.40.1180">
    <property type="entry name" value="Golgi alpha-mannosidase II"/>
    <property type="match status" value="1"/>
</dbReference>
<dbReference type="CDD" id="cd02856">
    <property type="entry name" value="E_set_GDE_Isoamylase_N"/>
    <property type="match status" value="1"/>
</dbReference>
<protein>
    <submittedName>
        <fullName evidence="6">Glycogen operon protein</fullName>
    </submittedName>
</protein>
<dbReference type="Gene3D" id="3.20.20.80">
    <property type="entry name" value="Glycosidases"/>
    <property type="match status" value="1"/>
</dbReference>
<keyword evidence="3" id="KW-0326">Glycosidase</keyword>
<dbReference type="InterPro" id="IPR004193">
    <property type="entry name" value="Glyco_hydro_13_N"/>
</dbReference>
<organism evidence="6 7">
    <name type="scientific">Tranquillimonas alkanivorans</name>
    <dbReference type="NCBI Taxonomy" id="441119"/>
    <lineage>
        <taxon>Bacteria</taxon>
        <taxon>Pseudomonadati</taxon>
        <taxon>Pseudomonadota</taxon>
        <taxon>Alphaproteobacteria</taxon>
        <taxon>Rhodobacterales</taxon>
        <taxon>Roseobacteraceae</taxon>
        <taxon>Tranquillimonas</taxon>
    </lineage>
</organism>
<dbReference type="STRING" id="441119.SAMN04488047_1585"/>
<accession>A0A1I5WU88</accession>
<feature type="region of interest" description="Disordered" evidence="4">
    <location>
        <begin position="667"/>
        <end position="691"/>
    </location>
</feature>
<dbReference type="InterPro" id="IPR014756">
    <property type="entry name" value="Ig_E-set"/>
</dbReference>
<keyword evidence="7" id="KW-1185">Reference proteome</keyword>
<reference evidence="6 7" key="1">
    <citation type="submission" date="2016-10" db="EMBL/GenBank/DDBJ databases">
        <authorList>
            <person name="de Groot N.N."/>
        </authorList>
    </citation>
    <scope>NUCLEOTIDE SEQUENCE [LARGE SCALE GENOMIC DNA]</scope>
    <source>
        <strain evidence="6 7">DSM 19547</strain>
    </source>
</reference>
<evidence type="ECO:0000313" key="6">
    <source>
        <dbReference type="EMBL" id="SFQ23250.1"/>
    </source>
</evidence>
<dbReference type="NCBIfam" id="TIGR02100">
    <property type="entry name" value="glgX_debranch"/>
    <property type="match status" value="1"/>
</dbReference>